<dbReference type="InterPro" id="IPR001374">
    <property type="entry name" value="R3H_dom"/>
</dbReference>
<evidence type="ECO:0000256" key="8">
    <source>
        <dbReference type="ARBA" id="ARBA00023242"/>
    </source>
</evidence>
<feature type="region of interest" description="Disordered" evidence="9">
    <location>
        <begin position="586"/>
        <end position="606"/>
    </location>
</feature>
<evidence type="ECO:0000256" key="3">
    <source>
        <dbReference type="ARBA" id="ARBA00010306"/>
    </source>
</evidence>
<dbReference type="Gene3D" id="3.30.1370.50">
    <property type="entry name" value="R3H-like domain"/>
    <property type="match status" value="1"/>
</dbReference>
<comment type="subcellular location">
    <subcellularLocation>
        <location evidence="2">Cytoplasm</location>
    </subcellularLocation>
    <subcellularLocation>
        <location evidence="1">Nucleus</location>
    </subcellularLocation>
</comment>
<dbReference type="Pfam" id="PF01585">
    <property type="entry name" value="G-patch"/>
    <property type="match status" value="1"/>
</dbReference>
<feature type="region of interest" description="Disordered" evidence="9">
    <location>
        <begin position="89"/>
        <end position="141"/>
    </location>
</feature>
<evidence type="ECO:0000256" key="2">
    <source>
        <dbReference type="ARBA" id="ARBA00004496"/>
    </source>
</evidence>
<feature type="compositionally biased region" description="Basic and acidic residues" evidence="9">
    <location>
        <begin position="381"/>
        <end position="397"/>
    </location>
</feature>
<evidence type="ECO:0000256" key="1">
    <source>
        <dbReference type="ARBA" id="ARBA00004123"/>
    </source>
</evidence>
<dbReference type="EMBL" id="KL660858">
    <property type="protein sequence ID" value="KFA61344.1"/>
    <property type="molecule type" value="Genomic_DNA"/>
</dbReference>
<dbReference type="InterPro" id="IPR051189">
    <property type="entry name" value="Splicing_assoc_domain"/>
</dbReference>
<dbReference type="CDD" id="cd02646">
    <property type="entry name" value="R3H_G-patch"/>
    <property type="match status" value="1"/>
</dbReference>
<feature type="region of interest" description="Disordered" evidence="9">
    <location>
        <begin position="381"/>
        <end position="440"/>
    </location>
</feature>
<accession>A0A084QBK9</accession>
<dbReference type="InParanoid" id="A0A084QBK9"/>
<dbReference type="GO" id="GO:0003676">
    <property type="term" value="F:nucleic acid binding"/>
    <property type="evidence" value="ECO:0007669"/>
    <property type="project" value="UniProtKB-UniRule"/>
</dbReference>
<dbReference type="OrthoDB" id="21470at2759"/>
<dbReference type="PROSITE" id="PS50174">
    <property type="entry name" value="G_PATCH"/>
    <property type="match status" value="1"/>
</dbReference>
<dbReference type="AlphaFoldDB" id="A0A084QBK9"/>
<feature type="domain" description="G-patch" evidence="10">
    <location>
        <begin position="623"/>
        <end position="666"/>
    </location>
</feature>
<dbReference type="InterPro" id="IPR036867">
    <property type="entry name" value="R3H_dom_sf"/>
</dbReference>
<keyword evidence="5" id="KW-0963">Cytoplasm</keyword>
<evidence type="ECO:0000313" key="12">
    <source>
        <dbReference type="EMBL" id="KFA61344.1"/>
    </source>
</evidence>
<evidence type="ECO:0000256" key="9">
    <source>
        <dbReference type="SAM" id="MobiDB-lite"/>
    </source>
</evidence>
<dbReference type="Proteomes" id="UP000028524">
    <property type="component" value="Unassembled WGS sequence"/>
</dbReference>
<dbReference type="SMART" id="SM00443">
    <property type="entry name" value="G_patch"/>
    <property type="match status" value="1"/>
</dbReference>
<dbReference type="InterPro" id="IPR000467">
    <property type="entry name" value="G_patch_dom"/>
</dbReference>
<feature type="compositionally biased region" description="Basic and acidic residues" evidence="9">
    <location>
        <begin position="314"/>
        <end position="324"/>
    </location>
</feature>
<name>A0A084QBK9_STAC4</name>
<dbReference type="PROSITE" id="PS51061">
    <property type="entry name" value="R3H"/>
    <property type="match status" value="1"/>
</dbReference>
<dbReference type="OMA" id="QTSQHDH"/>
<reference evidence="12 13" key="1">
    <citation type="journal article" date="2014" name="BMC Genomics">
        <title>Comparative genome sequencing reveals chemotype-specific gene clusters in the toxigenic black mold Stachybotrys.</title>
        <authorList>
            <person name="Semeiks J."/>
            <person name="Borek D."/>
            <person name="Otwinowski Z."/>
            <person name="Grishin N.V."/>
        </authorList>
    </citation>
    <scope>NUCLEOTIDE SEQUENCE [LARGE SCALE GENOMIC DNA]</scope>
    <source>
        <strain evidence="12 13">IBT 40285</strain>
    </source>
</reference>
<organism evidence="12 13">
    <name type="scientific">Stachybotrys chlorohalonatus (strain IBT 40285)</name>
    <dbReference type="NCBI Taxonomy" id="1283841"/>
    <lineage>
        <taxon>Eukaryota</taxon>
        <taxon>Fungi</taxon>
        <taxon>Dikarya</taxon>
        <taxon>Ascomycota</taxon>
        <taxon>Pezizomycotina</taxon>
        <taxon>Sordariomycetes</taxon>
        <taxon>Hypocreomycetidae</taxon>
        <taxon>Hypocreales</taxon>
        <taxon>Stachybotryaceae</taxon>
        <taxon>Stachybotrys</taxon>
    </lineage>
</organism>
<keyword evidence="13" id="KW-1185">Reference proteome</keyword>
<feature type="compositionally biased region" description="Basic and acidic residues" evidence="9">
    <location>
        <begin position="410"/>
        <end position="419"/>
    </location>
</feature>
<gene>
    <name evidence="12" type="ORF">S40285_05880</name>
</gene>
<dbReference type="GO" id="GO:0005634">
    <property type="term" value="C:nucleus"/>
    <property type="evidence" value="ECO:0007669"/>
    <property type="project" value="UniProtKB-SubCell"/>
</dbReference>
<evidence type="ECO:0000259" key="11">
    <source>
        <dbReference type="PROSITE" id="PS51061"/>
    </source>
</evidence>
<sequence>MHLPIEVAGVVGEVEVVEVANLHGEDTLPLPIKRDLLKYIQIRVFTDDTAAGFTLADEARTTSQHDHSYWTQSSDLRRKPVSFISAGTSEPLKHLDDLQSPDAPPESSSAPEEPNDISIADPVNEPKDHGPGVESTNPASDCSFEQNLIRGTDQEVTSPDGADASGPPPFFFDIVRNPVPNVELQTSPASPTRPESRQSTSSDEIILFKGRNSRRVHQLQQEPSHDVGMGLTDMRVEIHAVEEQIFAASPQNRQTGERKLNVTKHARNSHQVQRRSAKEIEEDALLADYIANMEENGEMLNLAGLSYTHRDLGGSEDEIVHSGSEDSENFPNASANGEEGDDTASDEEAVLAYTKQLENLDRGQPEAYATISKADETAPARMLAKQDPHHDNTRSKLDSISSASDPSDEDAGKAKHPSDDFDFMDWNQPSLRTKKGKRAQGQIKFNTSDSDLEAKLQAAFRNDRLKKSERKRNREELRNLGMLGKKTDPEDLRVKYPTGLGLSDIADEMRTFLRSTDETLTWPPMDTHARMVIHELANKFNVKSKSIGKTDQRRPVLYRTIRTLPYVEVKFDQAIGRVKRRYFPRLDTKGKRGPKPTPGRANHEAASYRDGEIVGGAAPELGIDNRGRNMLEKMGWSTGTALGASNNKGILQPVTHAMKRSKAGLG</sequence>
<keyword evidence="7" id="KW-0508">mRNA splicing</keyword>
<evidence type="ECO:0000256" key="4">
    <source>
        <dbReference type="ARBA" id="ARBA00018964"/>
    </source>
</evidence>
<dbReference type="HOGENOM" id="CLU_007254_0_0_1"/>
<dbReference type="GO" id="GO:0006397">
    <property type="term" value="P:mRNA processing"/>
    <property type="evidence" value="ECO:0007669"/>
    <property type="project" value="UniProtKB-KW"/>
</dbReference>
<evidence type="ECO:0000259" key="10">
    <source>
        <dbReference type="PROSITE" id="PS50174"/>
    </source>
</evidence>
<evidence type="ECO:0000256" key="7">
    <source>
        <dbReference type="ARBA" id="ARBA00023187"/>
    </source>
</evidence>
<dbReference type="InterPro" id="IPR034082">
    <property type="entry name" value="R3H_G-patch"/>
</dbReference>
<dbReference type="PANTHER" id="PTHR14195">
    <property type="entry name" value="G PATCH DOMAIN CONTAINING PROTEIN 2"/>
    <property type="match status" value="1"/>
</dbReference>
<dbReference type="SUPFAM" id="SSF82708">
    <property type="entry name" value="R3H domain"/>
    <property type="match status" value="1"/>
</dbReference>
<dbReference type="GO" id="GO:0005737">
    <property type="term" value="C:cytoplasm"/>
    <property type="evidence" value="ECO:0007669"/>
    <property type="project" value="UniProtKB-SubCell"/>
</dbReference>
<feature type="region of interest" description="Disordered" evidence="9">
    <location>
        <begin position="314"/>
        <end position="345"/>
    </location>
</feature>
<feature type="region of interest" description="Disordered" evidence="9">
    <location>
        <begin position="154"/>
        <end position="205"/>
    </location>
</feature>
<evidence type="ECO:0000256" key="6">
    <source>
        <dbReference type="ARBA" id="ARBA00022664"/>
    </source>
</evidence>
<evidence type="ECO:0000313" key="13">
    <source>
        <dbReference type="Proteomes" id="UP000028524"/>
    </source>
</evidence>
<dbReference type="STRING" id="1283841.A0A084QBK9"/>
<dbReference type="GO" id="GO:0008380">
    <property type="term" value="P:RNA splicing"/>
    <property type="evidence" value="ECO:0007669"/>
    <property type="project" value="UniProtKB-KW"/>
</dbReference>
<evidence type="ECO:0000256" key="5">
    <source>
        <dbReference type="ARBA" id="ARBA00022490"/>
    </source>
</evidence>
<comment type="similarity">
    <text evidence="3">Belongs to the SQS1 family.</text>
</comment>
<keyword evidence="8" id="KW-0539">Nucleus</keyword>
<feature type="domain" description="R3H" evidence="11">
    <location>
        <begin position="499"/>
        <end position="561"/>
    </location>
</feature>
<proteinExistence type="inferred from homology"/>
<protein>
    <recommendedName>
        <fullName evidence="4">Protein SQS1</fullName>
    </recommendedName>
</protein>
<dbReference type="Pfam" id="PF01424">
    <property type="entry name" value="R3H"/>
    <property type="match status" value="1"/>
</dbReference>
<keyword evidence="6" id="KW-0507">mRNA processing</keyword>